<evidence type="ECO:0000313" key="3">
    <source>
        <dbReference type="EMBL" id="GCL64057.1"/>
    </source>
</evidence>
<dbReference type="PROSITE" id="PS50933">
    <property type="entry name" value="CHRD"/>
    <property type="match status" value="1"/>
</dbReference>
<dbReference type="Proteomes" id="UP000301751">
    <property type="component" value="Unassembled WGS sequence"/>
</dbReference>
<dbReference type="SMART" id="SM00754">
    <property type="entry name" value="CHRD"/>
    <property type="match status" value="1"/>
</dbReference>
<evidence type="ECO:0000259" key="2">
    <source>
        <dbReference type="PROSITE" id="PS50933"/>
    </source>
</evidence>
<name>A0A480AV97_9BURK</name>
<reference evidence="4" key="1">
    <citation type="submission" date="2019-03" db="EMBL/GenBank/DDBJ databases">
        <title>Aquabacterium pictum sp.nov., the first bacteriochlorophyll a-containing freshwater bacterium in the genus Aquabacterium of the class Betaproteobacteria.</title>
        <authorList>
            <person name="Hirose S."/>
            <person name="Tank M."/>
            <person name="Hara E."/>
            <person name="Tamaki H."/>
            <person name="Takaichi S."/>
            <person name="Haruta S."/>
            <person name="Hanada S."/>
        </authorList>
    </citation>
    <scope>NUCLEOTIDE SEQUENCE [LARGE SCALE GENOMIC DNA]</scope>
    <source>
        <strain evidence="4">W35</strain>
    </source>
</reference>
<gene>
    <name evidence="3" type="ORF">AQPW35_31380</name>
</gene>
<dbReference type="NCBIfam" id="TIGR02595">
    <property type="entry name" value="PEP_CTERM"/>
    <property type="match status" value="1"/>
</dbReference>
<keyword evidence="4" id="KW-1185">Reference proteome</keyword>
<evidence type="ECO:0000313" key="4">
    <source>
        <dbReference type="Proteomes" id="UP000301751"/>
    </source>
</evidence>
<dbReference type="InterPro" id="IPR013424">
    <property type="entry name" value="Ice-binding_C"/>
</dbReference>
<dbReference type="RefSeq" id="WP_162520816.1">
    <property type="nucleotide sequence ID" value="NZ_BJCL01000008.1"/>
</dbReference>
<keyword evidence="1" id="KW-0732">Signal</keyword>
<evidence type="ECO:0000256" key="1">
    <source>
        <dbReference type="SAM" id="SignalP"/>
    </source>
</evidence>
<organism evidence="3 4">
    <name type="scientific">Pseudaquabacterium pictum</name>
    <dbReference type="NCBI Taxonomy" id="2315236"/>
    <lineage>
        <taxon>Bacteria</taxon>
        <taxon>Pseudomonadati</taxon>
        <taxon>Pseudomonadota</taxon>
        <taxon>Betaproteobacteria</taxon>
        <taxon>Burkholderiales</taxon>
        <taxon>Sphaerotilaceae</taxon>
        <taxon>Pseudaquabacterium</taxon>
    </lineage>
</organism>
<feature type="signal peptide" evidence="1">
    <location>
        <begin position="1"/>
        <end position="23"/>
    </location>
</feature>
<feature type="chain" id="PRO_5019846296" description="CHRD domain-containing protein" evidence="1">
    <location>
        <begin position="24"/>
        <end position="207"/>
    </location>
</feature>
<protein>
    <recommendedName>
        <fullName evidence="2">CHRD domain-containing protein</fullName>
    </recommendedName>
</protein>
<proteinExistence type="predicted"/>
<comment type="caution">
    <text evidence="3">The sequence shown here is derived from an EMBL/GenBank/DDBJ whole genome shotgun (WGS) entry which is preliminary data.</text>
</comment>
<dbReference type="InterPro" id="IPR010895">
    <property type="entry name" value="CHRD"/>
</dbReference>
<dbReference type="Pfam" id="PF07589">
    <property type="entry name" value="PEP-CTERM"/>
    <property type="match status" value="1"/>
</dbReference>
<feature type="domain" description="CHRD" evidence="2">
    <location>
        <begin position="24"/>
        <end position="181"/>
    </location>
</feature>
<accession>A0A480AV97</accession>
<dbReference type="EMBL" id="BJCL01000008">
    <property type="protein sequence ID" value="GCL64057.1"/>
    <property type="molecule type" value="Genomic_DNA"/>
</dbReference>
<sequence length="207" mass="20715">MKKTLLSLAALATLTITAPSAHAVVYTFNASLSGANEVLPTVGGPGSGIAILAYDTQGTVSLLDDTYDFAMSVFGLTGGTGGKAANAFHIHGAASATENGPVRVSLDGPLFTALNAGSTLLVGGSNILAPSIASTPASSVNQGYAAMSFLQMLQGGLAYVNVHTTLNPGGAVRGQLIQVSAVPEPSSYAMLLAGVAALGLLARRRAR</sequence>
<dbReference type="Pfam" id="PF07452">
    <property type="entry name" value="CHRD"/>
    <property type="match status" value="1"/>
</dbReference>
<dbReference type="AlphaFoldDB" id="A0A480AV97"/>